<evidence type="ECO:0000256" key="1">
    <source>
        <dbReference type="SAM" id="MobiDB-lite"/>
    </source>
</evidence>
<name>A0A3L6T3I2_PANMI</name>
<proteinExistence type="predicted"/>
<feature type="region of interest" description="Disordered" evidence="1">
    <location>
        <begin position="61"/>
        <end position="88"/>
    </location>
</feature>
<dbReference type="EMBL" id="PQIB02000003">
    <property type="protein sequence ID" value="RLN29954.1"/>
    <property type="molecule type" value="Genomic_DNA"/>
</dbReference>
<dbReference type="AlphaFoldDB" id="A0A3L6T3I2"/>
<evidence type="ECO:0000313" key="2">
    <source>
        <dbReference type="EMBL" id="RLN29954.1"/>
    </source>
</evidence>
<reference evidence="3" key="1">
    <citation type="journal article" date="2019" name="Nat. Commun.">
        <title>The genome of broomcorn millet.</title>
        <authorList>
            <person name="Zou C."/>
            <person name="Miki D."/>
            <person name="Li D."/>
            <person name="Tang Q."/>
            <person name="Xiao L."/>
            <person name="Rajput S."/>
            <person name="Deng P."/>
            <person name="Jia W."/>
            <person name="Huang R."/>
            <person name="Zhang M."/>
            <person name="Sun Y."/>
            <person name="Hu J."/>
            <person name="Fu X."/>
            <person name="Schnable P.S."/>
            <person name="Li F."/>
            <person name="Zhang H."/>
            <person name="Feng B."/>
            <person name="Zhu X."/>
            <person name="Liu R."/>
            <person name="Schnable J.C."/>
            <person name="Zhu J.-K."/>
            <person name="Zhang H."/>
        </authorList>
    </citation>
    <scope>NUCLEOTIDE SEQUENCE [LARGE SCALE GENOMIC DNA]</scope>
</reference>
<sequence length="88" mass="8842">MGWRKPHPNTPRVSCGAAPMGSMATAPEGAEQPVPQGAEGAAVLGDDGVVADEEPMMAMTRGKKVGPEESSLPGLPRSKASGGGGKMK</sequence>
<protein>
    <submittedName>
        <fullName evidence="2">Uncharacterized protein</fullName>
    </submittedName>
</protein>
<gene>
    <name evidence="2" type="ORF">C2845_PM05G17340</name>
</gene>
<keyword evidence="3" id="KW-1185">Reference proteome</keyword>
<feature type="region of interest" description="Disordered" evidence="1">
    <location>
        <begin position="1"/>
        <end position="42"/>
    </location>
</feature>
<dbReference type="Proteomes" id="UP000275267">
    <property type="component" value="Unassembled WGS sequence"/>
</dbReference>
<comment type="caution">
    <text evidence="2">The sequence shown here is derived from an EMBL/GenBank/DDBJ whole genome shotgun (WGS) entry which is preliminary data.</text>
</comment>
<organism evidence="2 3">
    <name type="scientific">Panicum miliaceum</name>
    <name type="common">Proso millet</name>
    <name type="synonym">Broomcorn millet</name>
    <dbReference type="NCBI Taxonomy" id="4540"/>
    <lineage>
        <taxon>Eukaryota</taxon>
        <taxon>Viridiplantae</taxon>
        <taxon>Streptophyta</taxon>
        <taxon>Embryophyta</taxon>
        <taxon>Tracheophyta</taxon>
        <taxon>Spermatophyta</taxon>
        <taxon>Magnoliopsida</taxon>
        <taxon>Liliopsida</taxon>
        <taxon>Poales</taxon>
        <taxon>Poaceae</taxon>
        <taxon>PACMAD clade</taxon>
        <taxon>Panicoideae</taxon>
        <taxon>Panicodae</taxon>
        <taxon>Paniceae</taxon>
        <taxon>Panicinae</taxon>
        <taxon>Panicum</taxon>
        <taxon>Panicum sect. Panicum</taxon>
    </lineage>
</organism>
<evidence type="ECO:0000313" key="3">
    <source>
        <dbReference type="Proteomes" id="UP000275267"/>
    </source>
</evidence>
<accession>A0A3L6T3I2</accession>